<keyword evidence="6" id="KW-0256">Endoplasmic reticulum</keyword>
<dbReference type="GO" id="GO:0061908">
    <property type="term" value="C:phagophore"/>
    <property type="evidence" value="ECO:0007669"/>
    <property type="project" value="TreeGrafter"/>
</dbReference>
<evidence type="ECO:0000256" key="8">
    <source>
        <dbReference type="ARBA" id="ARBA00023055"/>
    </source>
</evidence>
<feature type="region of interest" description="Disordered" evidence="12">
    <location>
        <begin position="1812"/>
        <end position="1832"/>
    </location>
</feature>
<dbReference type="GO" id="GO:0006869">
    <property type="term" value="P:lipid transport"/>
    <property type="evidence" value="ECO:0007669"/>
    <property type="project" value="UniProtKB-KW"/>
</dbReference>
<evidence type="ECO:0000256" key="7">
    <source>
        <dbReference type="ARBA" id="ARBA00023006"/>
    </source>
</evidence>
<keyword evidence="5" id="KW-0813">Transport</keyword>
<evidence type="ECO:0000256" key="11">
    <source>
        <dbReference type="ARBA" id="ARBA00024615"/>
    </source>
</evidence>
<keyword evidence="14" id="KW-1185">Reference proteome</keyword>
<dbReference type="GO" id="GO:0032266">
    <property type="term" value="F:phosphatidylinositol-3-phosphate binding"/>
    <property type="evidence" value="ECO:0007669"/>
    <property type="project" value="TreeGrafter"/>
</dbReference>
<keyword evidence="9" id="KW-0472">Membrane</keyword>
<dbReference type="GO" id="GO:0000045">
    <property type="term" value="P:autophagosome assembly"/>
    <property type="evidence" value="ECO:0007669"/>
    <property type="project" value="TreeGrafter"/>
</dbReference>
<feature type="region of interest" description="Disordered" evidence="12">
    <location>
        <begin position="1294"/>
        <end position="1313"/>
    </location>
</feature>
<name>A0A0E0A7Y7_9ORYZ</name>
<evidence type="ECO:0000256" key="5">
    <source>
        <dbReference type="ARBA" id="ARBA00022448"/>
    </source>
</evidence>
<comment type="catalytic activity">
    <reaction evidence="11">
        <text>a 1,2-diacyl-sn-glycero-3-phosphoethanolamine(in) = a 1,2-diacyl-sn-glycero-3-phosphoethanolamine(out)</text>
        <dbReference type="Rhea" id="RHEA:38895"/>
        <dbReference type="ChEBI" id="CHEBI:64612"/>
    </reaction>
</comment>
<comment type="similarity">
    <text evidence="3">Belongs to the ATG2 family.</text>
</comment>
<dbReference type="PANTHER" id="PTHR13190:SF1">
    <property type="entry name" value="AUTOPHAGY-RELATED 2, ISOFORM A"/>
    <property type="match status" value="1"/>
</dbReference>
<dbReference type="GO" id="GO:0034045">
    <property type="term" value="C:phagophore assembly site membrane"/>
    <property type="evidence" value="ECO:0007669"/>
    <property type="project" value="UniProtKB-SubCell"/>
</dbReference>
<evidence type="ECO:0000256" key="9">
    <source>
        <dbReference type="ARBA" id="ARBA00023136"/>
    </source>
</evidence>
<evidence type="ECO:0000256" key="1">
    <source>
        <dbReference type="ARBA" id="ARBA00004406"/>
    </source>
</evidence>
<organism evidence="13">
    <name type="scientific">Oryza glumipatula</name>
    <dbReference type="NCBI Taxonomy" id="40148"/>
    <lineage>
        <taxon>Eukaryota</taxon>
        <taxon>Viridiplantae</taxon>
        <taxon>Streptophyta</taxon>
        <taxon>Embryophyta</taxon>
        <taxon>Tracheophyta</taxon>
        <taxon>Spermatophyta</taxon>
        <taxon>Magnoliopsida</taxon>
        <taxon>Liliopsida</taxon>
        <taxon>Poales</taxon>
        <taxon>Poaceae</taxon>
        <taxon>BOP clade</taxon>
        <taxon>Oryzoideae</taxon>
        <taxon>Oryzeae</taxon>
        <taxon>Oryzinae</taxon>
        <taxon>Oryza</taxon>
    </lineage>
</organism>
<keyword evidence="7" id="KW-0072">Autophagy</keyword>
<dbReference type="EnsemblPlants" id="OGLUM06G11150.2">
    <property type="protein sequence ID" value="OGLUM06G11150.2"/>
    <property type="gene ID" value="OGLUM06G11150"/>
</dbReference>
<dbReference type="STRING" id="40148.A0A0E0A7Y7"/>
<dbReference type="GO" id="GO:0061723">
    <property type="term" value="P:glycophagy"/>
    <property type="evidence" value="ECO:0007669"/>
    <property type="project" value="TreeGrafter"/>
</dbReference>
<dbReference type="PANTHER" id="PTHR13190">
    <property type="entry name" value="AUTOPHAGY-RELATED 2, ISOFORM A"/>
    <property type="match status" value="1"/>
</dbReference>
<evidence type="ECO:0000256" key="10">
    <source>
        <dbReference type="ARBA" id="ARBA00024479"/>
    </source>
</evidence>
<evidence type="ECO:0000313" key="14">
    <source>
        <dbReference type="Proteomes" id="UP000026961"/>
    </source>
</evidence>
<dbReference type="GO" id="GO:0005789">
    <property type="term" value="C:endoplasmic reticulum membrane"/>
    <property type="evidence" value="ECO:0007669"/>
    <property type="project" value="UniProtKB-SubCell"/>
</dbReference>
<dbReference type="eggNOG" id="KOG2993">
    <property type="taxonomic scope" value="Eukaryota"/>
</dbReference>
<dbReference type="GO" id="GO:0043495">
    <property type="term" value="F:protein-membrane adaptor activity"/>
    <property type="evidence" value="ECO:0007669"/>
    <property type="project" value="TreeGrafter"/>
</dbReference>
<protein>
    <recommendedName>
        <fullName evidence="4">Autophagy-related protein 2</fullName>
    </recommendedName>
</protein>
<dbReference type="InterPro" id="IPR026849">
    <property type="entry name" value="ATG2"/>
</dbReference>
<evidence type="ECO:0000256" key="4">
    <source>
        <dbReference type="ARBA" id="ARBA00018070"/>
    </source>
</evidence>
<dbReference type="GO" id="GO:0061709">
    <property type="term" value="P:reticulophagy"/>
    <property type="evidence" value="ECO:0007669"/>
    <property type="project" value="TreeGrafter"/>
</dbReference>
<dbReference type="Gramene" id="OGLUM06G11150.2">
    <property type="protein sequence ID" value="OGLUM06G11150.2"/>
    <property type="gene ID" value="OGLUM06G11150"/>
</dbReference>
<dbReference type="Pfam" id="PF13329">
    <property type="entry name" value="ATG2_CAD"/>
    <property type="match status" value="2"/>
</dbReference>
<feature type="compositionally biased region" description="Basic and acidic residues" evidence="12">
    <location>
        <begin position="1813"/>
        <end position="1822"/>
    </location>
</feature>
<comment type="catalytic activity">
    <reaction evidence="10">
        <text>a 1,2-diacyl-sn-glycero-3-phospho-L-serine(in) = a 1,2-diacyl-sn-glycero-3-phospho-L-serine(out)</text>
        <dbReference type="Rhea" id="RHEA:38663"/>
        <dbReference type="ChEBI" id="CHEBI:57262"/>
    </reaction>
</comment>
<dbReference type="GO" id="GO:0000422">
    <property type="term" value="P:autophagy of mitochondrion"/>
    <property type="evidence" value="ECO:0007669"/>
    <property type="project" value="TreeGrafter"/>
</dbReference>
<evidence type="ECO:0000256" key="12">
    <source>
        <dbReference type="SAM" id="MobiDB-lite"/>
    </source>
</evidence>
<sequence>MNFFSGVWVRTMMKRLCKSLLKKRLGDLILGDLDLDQFDLQLTRGTLHLSDIALNADFVNRKLSGSAIMMKEGSIKSLLVRIPLLLNMRDCCEIVVEDLELVLAASVSSEDPSGDTECSVSGSNTDDTQKSVQAKRNESDGNQCSTSASRDVDKGVQRIANAVTCFLTNFNIKLKNSYVVFDPQNILDNKVPEFNRSLVFRIKETEFGTNLSTDGIIKLHNFVTFHEAVIEFLKMDDVDAHALLQDDLDRGPADISSGHSTTAVLTGPIGGFSGKLNLSIPWNGLNFKKLDADISLNSLELRLQLSSIQWLMDVWDSLQRRNLVHEQSYAHNTADISRSASSYVSSSSKSGSGSVIASREHLTEDTFSQLRQEKTQEPSLTMPYLIPDWIPVLIHEDHGDPDSVCDESIDQFFECFEELMNSQTNLGNSGIWDWTCSVFNAITFVSTLASGSDQIPKEPPIEKTLRASIAEISVVLLFSDEMDAGNSSVPISQFDDMRNSEMFSSCLSFAHFEQSMISPAPAASLNMHHVEAKCQNIHLSLETYPENLSLKGSIAAIKLDEYYGSKNNDSDHPNLGAAFLNNNFCREVQASLPQSVFAYQDYHEETSRRHTNNSNDLTKVELLNTFGECVFHYDVSSSGQDGNPVSSTSLSVCLAPLVCWVHFHTIYMLLNFISKIESDVLHGEDKIHRKNDEKNVNLSMKSNVSSGGSQKVQIALSPARVIFCFPSESWDLSCPSMLDKFLVIDHTPSLKSGADSSPHQNEMPNDVNAITPSTLVHLATGNFDIYLVRPVNDELNARTCSLSRQTFSSLKIFSVTGSNCHETGITMLWKKYPLKDPEMVSKTWSLPNLHEQKIAQNKNGKWVGVSSSTTSEDLEESSSSIRRELLRSTEFLLHIKLSCVSVHLSKKDCGILNHLLKNILDGLSDGATGNFENDSDNCMPIHDTASQTSVIFECSILDICTELDETVEVGPLLQTELEGSWNCLKLSISKFSLLSSSNVGGVNNANFLWVNHGEGELWGSITGTDDKSYEESKDVLLVVCKDSASRRGDGEGSNILSFGTAGCSVTHIMNPKFQKNYTSINVRSATAVAPGGRMDWISAICLLFSSASDGTEQPTNSSTMNDSQGGEPFSSLFFLELVDVAVSYEPHFRSSALSAEAPDCKYFSCLLAASLFKLHSKSASNSPATDFDIELRDLGVLICGSSSFKNVSCGYGADYLRRMGYAKIVQNTFIEAVLRIDTSFWKLELSDSQFDIGTCHDTTHGVIRLCSQLQQLYAPDMRDALDHLQSRWNSVQQANKQNMGTDVSEKSESSIDNLTDSEECKSDGLLDDIIENAFCTDQDFASYSLSGSEMDEEFGLSKAIPEANDACISLESLLVTPEASTSDDLIIESYYMPPSSSSTLYNEDQGNCAPRTVECDEGEWYNNFPTIDENHVQRNKPREEQIFQQKVKPAIFILNSDESCSLKGKVLIHDIDVKWRMYEGNDWKLAQKDTISRPCSNGRDKRSYLEFIMSALNIQFNMYPDGDIFVSKLSISAKDINICDQSTHAPWKMVLGCYNSKDYPRESCSSAFMLELESVRPEPQAPLEDYRLHLEILPLQLHLDQGQLNFLISFFQNDLCNNPNLACENENIDAQSTMYRSDTIADEALLPFFQKFDVKPLVLHINYIPRHFDPVALSKGNYAELLNIFPWKGIDLKLKQVSAMGVYGFNNICEIVAAEWLEDISKNQVHKLLKGLPPIKSLVAVSSGTKKLVSLPIKSYKKDRKLLKGMQRGAVAFIRSVSIEAVGLGVHLAAGAHDMLLKTESALTAIPPPLASREAKRTKDNVRANQPESAQEGLKKAYESLTDGFGRTASALIGNPIKVYNRGAGAGSALATAICGAPGAAVAPLSASFRAAHYTLLGIRNSLDPERKKESMYKYHGPPQLCTVSDATSKTFIL</sequence>
<feature type="region of interest" description="Disordered" evidence="12">
    <location>
        <begin position="109"/>
        <end position="148"/>
    </location>
</feature>
<evidence type="ECO:0000256" key="3">
    <source>
        <dbReference type="ARBA" id="ARBA00009714"/>
    </source>
</evidence>
<dbReference type="GO" id="GO:0034727">
    <property type="term" value="P:piecemeal microautophagy of the nucleus"/>
    <property type="evidence" value="ECO:0007669"/>
    <property type="project" value="TreeGrafter"/>
</dbReference>
<reference evidence="13" key="2">
    <citation type="submission" date="2018-05" db="EMBL/GenBank/DDBJ databases">
        <title>OgluRS3 (Oryza glumaepatula Reference Sequence Version 3).</title>
        <authorList>
            <person name="Zhang J."/>
            <person name="Kudrna D."/>
            <person name="Lee S."/>
            <person name="Talag J."/>
            <person name="Welchert J."/>
            <person name="Wing R.A."/>
        </authorList>
    </citation>
    <scope>NUCLEOTIDE SEQUENCE [LARGE SCALE GENOMIC DNA]</scope>
</reference>
<keyword evidence="8" id="KW-0445">Lipid transport</keyword>
<comment type="subcellular location">
    <subcellularLocation>
        <location evidence="1">Endoplasmic reticulum membrane</location>
        <topology evidence="1">Peripheral membrane protein</topology>
    </subcellularLocation>
    <subcellularLocation>
        <location evidence="2">Preautophagosomal structure membrane</location>
        <topology evidence="2">Peripheral membrane protein</topology>
    </subcellularLocation>
</comment>
<evidence type="ECO:0000256" key="2">
    <source>
        <dbReference type="ARBA" id="ARBA00004623"/>
    </source>
</evidence>
<evidence type="ECO:0000313" key="13">
    <source>
        <dbReference type="EnsemblPlants" id="OGLUM06G11150.2"/>
    </source>
</evidence>
<reference evidence="13" key="1">
    <citation type="submission" date="2015-04" db="UniProtKB">
        <authorList>
            <consortium name="EnsemblPlants"/>
        </authorList>
    </citation>
    <scope>IDENTIFICATION</scope>
</reference>
<dbReference type="Proteomes" id="UP000026961">
    <property type="component" value="Chromosome 6"/>
</dbReference>
<proteinExistence type="inferred from homology"/>
<evidence type="ECO:0000256" key="6">
    <source>
        <dbReference type="ARBA" id="ARBA00022824"/>
    </source>
</evidence>
<accession>A0A0E0A7Y7</accession>